<dbReference type="GO" id="GO:0008033">
    <property type="term" value="P:tRNA processing"/>
    <property type="evidence" value="ECO:0007669"/>
    <property type="project" value="UniProtKB-KW"/>
</dbReference>
<dbReference type="GO" id="GO:0005655">
    <property type="term" value="C:nucleolar ribonuclease P complex"/>
    <property type="evidence" value="ECO:0007669"/>
    <property type="project" value="TreeGrafter"/>
</dbReference>
<gene>
    <name evidence="6" type="ORF">N7476_004491</name>
</gene>
<dbReference type="Proteomes" id="UP001147746">
    <property type="component" value="Unassembled WGS sequence"/>
</dbReference>
<reference evidence="6" key="2">
    <citation type="journal article" date="2023" name="IMA Fungus">
        <title>Comparative genomic study of the Penicillium genus elucidates a diverse pangenome and 15 lateral gene transfer events.</title>
        <authorList>
            <person name="Petersen C."/>
            <person name="Sorensen T."/>
            <person name="Nielsen M.R."/>
            <person name="Sondergaard T.E."/>
            <person name="Sorensen J.L."/>
            <person name="Fitzpatrick D.A."/>
            <person name="Frisvad J.C."/>
            <person name="Nielsen K.L."/>
        </authorList>
    </citation>
    <scope>NUCLEOTIDE SEQUENCE</scope>
    <source>
        <strain evidence="6">IBT 21472</strain>
    </source>
</reference>
<dbReference type="AlphaFoldDB" id="A0A9W9GKA4"/>
<evidence type="ECO:0000256" key="4">
    <source>
        <dbReference type="ARBA" id="ARBA00038402"/>
    </source>
</evidence>
<dbReference type="Pfam" id="PF04032">
    <property type="entry name" value="Rpr2"/>
    <property type="match status" value="1"/>
</dbReference>
<dbReference type="EMBL" id="JAPZBO010000003">
    <property type="protein sequence ID" value="KAJ5321489.1"/>
    <property type="molecule type" value="Genomic_DNA"/>
</dbReference>
<comment type="similarity">
    <text evidence="4">Belongs to the eukaryotic/archaeal RNase P protein component 4 family.</text>
</comment>
<evidence type="ECO:0000313" key="7">
    <source>
        <dbReference type="Proteomes" id="UP001147746"/>
    </source>
</evidence>
<accession>A0A9W9GKA4</accession>
<dbReference type="OrthoDB" id="128536at2759"/>
<dbReference type="PANTHER" id="PTHR14742">
    <property type="entry name" value="RIBONUCLEASE P SUBUNIT P21"/>
    <property type="match status" value="1"/>
</dbReference>
<name>A0A9W9GKA4_9EURO</name>
<reference evidence="6" key="1">
    <citation type="submission" date="2022-12" db="EMBL/GenBank/DDBJ databases">
        <authorList>
            <person name="Petersen C."/>
        </authorList>
    </citation>
    <scope>NUCLEOTIDE SEQUENCE</scope>
    <source>
        <strain evidence="6">IBT 21472</strain>
    </source>
</reference>
<keyword evidence="2" id="KW-0479">Metal-binding</keyword>
<dbReference type="PANTHER" id="PTHR14742:SF0">
    <property type="entry name" value="RIBONUCLEASE P PROTEIN SUBUNIT P21"/>
    <property type="match status" value="1"/>
</dbReference>
<keyword evidence="3" id="KW-0862">Zinc</keyword>
<feature type="region of interest" description="Disordered" evidence="5">
    <location>
        <begin position="163"/>
        <end position="193"/>
    </location>
</feature>
<sequence>MAKAKAPKEGKNSKSHIKARLEFLHRAAEYLQSVSKSPDQAEVATTGDSTVVDNGAHEPFTPQDASYDTGQLISTSKNQHTSKKTLSNLSRVSISHMRGVSLKTQTRLPVPVKRSHCKRCDTLQLPGVNCTREVTNASRGRKKPWADVLVVHCLVCGTEKRFPQTDRKSTKLKQRKTQASASATGSGSGSGSG</sequence>
<keyword evidence="7" id="KW-1185">Reference proteome</keyword>
<dbReference type="Gene3D" id="6.20.50.20">
    <property type="match status" value="1"/>
</dbReference>
<organism evidence="6 7">
    <name type="scientific">Penicillium atrosanguineum</name>
    <dbReference type="NCBI Taxonomy" id="1132637"/>
    <lineage>
        <taxon>Eukaryota</taxon>
        <taxon>Fungi</taxon>
        <taxon>Dikarya</taxon>
        <taxon>Ascomycota</taxon>
        <taxon>Pezizomycotina</taxon>
        <taxon>Eurotiomycetes</taxon>
        <taxon>Eurotiomycetidae</taxon>
        <taxon>Eurotiales</taxon>
        <taxon>Aspergillaceae</taxon>
        <taxon>Penicillium</taxon>
    </lineage>
</organism>
<dbReference type="GO" id="GO:0046872">
    <property type="term" value="F:metal ion binding"/>
    <property type="evidence" value="ECO:0007669"/>
    <property type="project" value="UniProtKB-KW"/>
</dbReference>
<evidence type="ECO:0000256" key="5">
    <source>
        <dbReference type="SAM" id="MobiDB-lite"/>
    </source>
</evidence>
<evidence type="ECO:0000256" key="1">
    <source>
        <dbReference type="ARBA" id="ARBA00022694"/>
    </source>
</evidence>
<evidence type="ECO:0000256" key="2">
    <source>
        <dbReference type="ARBA" id="ARBA00022723"/>
    </source>
</evidence>
<evidence type="ECO:0000313" key="6">
    <source>
        <dbReference type="EMBL" id="KAJ5321489.1"/>
    </source>
</evidence>
<protein>
    <recommendedName>
        <fullName evidence="8">Rpr2-domain-containing protein</fullName>
    </recommendedName>
</protein>
<comment type="caution">
    <text evidence="6">The sequence shown here is derived from an EMBL/GenBank/DDBJ whole genome shotgun (WGS) entry which is preliminary data.</text>
</comment>
<proteinExistence type="inferred from homology"/>
<evidence type="ECO:0008006" key="8">
    <source>
        <dbReference type="Google" id="ProtNLM"/>
    </source>
</evidence>
<dbReference type="InterPro" id="IPR007175">
    <property type="entry name" value="Rpr2/Snm1/Rpp21"/>
</dbReference>
<evidence type="ECO:0000256" key="3">
    <source>
        <dbReference type="ARBA" id="ARBA00022833"/>
    </source>
</evidence>
<feature type="region of interest" description="Disordered" evidence="5">
    <location>
        <begin position="34"/>
        <end position="68"/>
    </location>
</feature>
<keyword evidence="1" id="KW-0819">tRNA processing</keyword>